<feature type="transmembrane region" description="Helical" evidence="9">
    <location>
        <begin position="148"/>
        <end position="174"/>
    </location>
</feature>
<organism evidence="11 12">
    <name type="scientific">Botryobasidium botryosum (strain FD-172 SS1)</name>
    <dbReference type="NCBI Taxonomy" id="930990"/>
    <lineage>
        <taxon>Eukaryota</taxon>
        <taxon>Fungi</taxon>
        <taxon>Dikarya</taxon>
        <taxon>Basidiomycota</taxon>
        <taxon>Agaricomycotina</taxon>
        <taxon>Agaricomycetes</taxon>
        <taxon>Cantharellales</taxon>
        <taxon>Botryobasidiaceae</taxon>
        <taxon>Botryobasidium</taxon>
    </lineage>
</organism>
<dbReference type="PANTHER" id="PTHR45711">
    <property type="entry name" value="CHLORIDE CHANNEL PROTEIN"/>
    <property type="match status" value="1"/>
</dbReference>
<evidence type="ECO:0000256" key="3">
    <source>
        <dbReference type="ARBA" id="ARBA00022692"/>
    </source>
</evidence>
<dbReference type="AlphaFoldDB" id="A0A067N458"/>
<evidence type="ECO:0000256" key="1">
    <source>
        <dbReference type="ARBA" id="ARBA00004141"/>
    </source>
</evidence>
<dbReference type="Pfam" id="PF00571">
    <property type="entry name" value="CBS"/>
    <property type="match status" value="1"/>
</dbReference>
<feature type="transmembrane region" description="Helical" evidence="9">
    <location>
        <begin position="328"/>
        <end position="354"/>
    </location>
</feature>
<keyword evidence="6 9" id="KW-0472">Membrane</keyword>
<dbReference type="Proteomes" id="UP000027195">
    <property type="component" value="Unassembled WGS sequence"/>
</dbReference>
<feature type="transmembrane region" description="Helical" evidence="9">
    <location>
        <begin position="366"/>
        <end position="388"/>
    </location>
</feature>
<evidence type="ECO:0000256" key="5">
    <source>
        <dbReference type="ARBA" id="ARBA00023065"/>
    </source>
</evidence>
<dbReference type="CDD" id="cd03684">
    <property type="entry name" value="ClC_3_like"/>
    <property type="match status" value="1"/>
</dbReference>
<feature type="transmembrane region" description="Helical" evidence="9">
    <location>
        <begin position="67"/>
        <end position="95"/>
    </location>
</feature>
<dbReference type="PRINTS" id="PR00762">
    <property type="entry name" value="CLCHANNEL"/>
</dbReference>
<keyword evidence="8" id="KW-0129">CBS domain</keyword>
<evidence type="ECO:0000256" key="9">
    <source>
        <dbReference type="RuleBase" id="RU361221"/>
    </source>
</evidence>
<feature type="domain" description="CBS" evidence="10">
    <location>
        <begin position="577"/>
        <end position="637"/>
    </location>
</feature>
<dbReference type="PROSITE" id="PS51371">
    <property type="entry name" value="CBS"/>
    <property type="match status" value="1"/>
</dbReference>
<keyword evidence="2 9" id="KW-0813">Transport</keyword>
<dbReference type="Gene3D" id="1.10.3080.10">
    <property type="entry name" value="Clc chloride channel"/>
    <property type="match status" value="1"/>
</dbReference>
<dbReference type="InterPro" id="IPR014743">
    <property type="entry name" value="Cl-channel_core"/>
</dbReference>
<dbReference type="EMBL" id="KL198020">
    <property type="protein sequence ID" value="KDQ18892.1"/>
    <property type="molecule type" value="Genomic_DNA"/>
</dbReference>
<evidence type="ECO:0000256" key="7">
    <source>
        <dbReference type="ARBA" id="ARBA00023214"/>
    </source>
</evidence>
<evidence type="ECO:0000256" key="8">
    <source>
        <dbReference type="PROSITE-ProRule" id="PRU00703"/>
    </source>
</evidence>
<comment type="subcellular location">
    <subcellularLocation>
        <location evidence="1 9">Membrane</location>
        <topology evidence="1 9">Multi-pass membrane protein</topology>
    </subcellularLocation>
</comment>
<name>A0A067N458_BOTB1</name>
<dbReference type="HOGENOM" id="CLU_003181_2_2_1"/>
<evidence type="ECO:0000313" key="12">
    <source>
        <dbReference type="Proteomes" id="UP000027195"/>
    </source>
</evidence>
<feature type="transmembrane region" description="Helical" evidence="9">
    <location>
        <begin position="194"/>
        <end position="214"/>
    </location>
</feature>
<dbReference type="InterPro" id="IPR000644">
    <property type="entry name" value="CBS_dom"/>
</dbReference>
<feature type="transmembrane region" description="Helical" evidence="9">
    <location>
        <begin position="221"/>
        <end position="238"/>
    </location>
</feature>
<protein>
    <recommendedName>
        <fullName evidence="9">Chloride channel protein</fullName>
    </recommendedName>
</protein>
<feature type="transmembrane region" description="Helical" evidence="9">
    <location>
        <begin position="415"/>
        <end position="433"/>
    </location>
</feature>
<feature type="transmembrane region" description="Helical" evidence="9">
    <location>
        <begin position="512"/>
        <end position="535"/>
    </location>
</feature>
<keyword evidence="5 9" id="KW-0406">Ion transport</keyword>
<dbReference type="InterPro" id="IPR001807">
    <property type="entry name" value="ClC"/>
</dbReference>
<feature type="transmembrane region" description="Helical" evidence="9">
    <location>
        <begin position="488"/>
        <end position="505"/>
    </location>
</feature>
<keyword evidence="4 9" id="KW-1133">Transmembrane helix</keyword>
<feature type="transmembrane region" description="Helical" evidence="9">
    <location>
        <begin position="285"/>
        <end position="303"/>
    </location>
</feature>
<dbReference type="SUPFAM" id="SSF81340">
    <property type="entry name" value="Clc chloride channel"/>
    <property type="match status" value="1"/>
</dbReference>
<proteinExistence type="inferred from homology"/>
<sequence>MGDEENIEITGEDEAWASVEAVGRRRVYRQGGTIDWMHEEAAERGRKHQVEHQRGVRSLLTPLLDSWRMWCVIIATGVGVGCIGAWLDVLVLWLADLRVGRCAYGFFYSRSTCCSGLDVAAGEVCNEWLTWSQSFNVTSTVGQILIQFLVYLIFAVLFASSAAILVQSYAPFAFHTGIPEIKAILGGYVLDDFLSPWTLLIKAVGLALAVASGLSLGKEGPLVHIAVCCASLASGFFAPFRNNEAQKRKILAAAAAAGVAVAFGSPLGGVLFGLEELDLFSNEQVMWRAFVTSVIAAVSLQYVDPFGTGKLVLFQVSTSQQPWRAFELIPWLGLGVAGGLLGALFIKINVAVALYRKRSMLREWPLIEVVGVTAITAVLSYMVAFMRVQTSELVSYLFQECDGSRDYRALCQPEAIWSTTFLLLCTLALKLALTAWTFGMKVPAGVFLPTIAAGACLGRAVGLLLQAWHKAHPTAWIFSSCPPEGNCISPGFYAVIGAAALLGGVTRMTVSLVAILFELTGALSHVLPIMISVMASKWVGDAINKEGIYTAWISLHGYSFLPNIEFRDDEGKGDHYIVPASQIITVNGRSSTLIELDTLLNCNNHDGFPVVDGDMLLGYVTRDRLREALDPLMQNSSEEELQSTRCTFLPRPSSDFVGPNLCNTMERAPMQLRQETPMDIIVPLFQKLNLRYVLFTAQGRLTGMMSKRDVVTLMNAGFKDAGALCDRAGAEHPDQGTRDVVWESEASGDVPLR</sequence>
<feature type="transmembrane region" description="Helical" evidence="9">
    <location>
        <begin position="250"/>
        <end position="273"/>
    </location>
</feature>
<dbReference type="GO" id="GO:0005794">
    <property type="term" value="C:Golgi apparatus"/>
    <property type="evidence" value="ECO:0007669"/>
    <property type="project" value="TreeGrafter"/>
</dbReference>
<dbReference type="Gene3D" id="3.10.580.10">
    <property type="entry name" value="CBS-domain"/>
    <property type="match status" value="1"/>
</dbReference>
<accession>A0A067N458</accession>
<dbReference type="PANTHER" id="PTHR45711:SF6">
    <property type="entry name" value="CHLORIDE CHANNEL PROTEIN"/>
    <property type="match status" value="1"/>
</dbReference>
<reference evidence="12" key="1">
    <citation type="journal article" date="2014" name="Proc. Natl. Acad. Sci. U.S.A.">
        <title>Extensive sampling of basidiomycete genomes demonstrates inadequacy of the white-rot/brown-rot paradigm for wood decay fungi.</title>
        <authorList>
            <person name="Riley R."/>
            <person name="Salamov A.A."/>
            <person name="Brown D.W."/>
            <person name="Nagy L.G."/>
            <person name="Floudas D."/>
            <person name="Held B.W."/>
            <person name="Levasseur A."/>
            <person name="Lombard V."/>
            <person name="Morin E."/>
            <person name="Otillar R."/>
            <person name="Lindquist E.A."/>
            <person name="Sun H."/>
            <person name="LaButti K.M."/>
            <person name="Schmutz J."/>
            <person name="Jabbour D."/>
            <person name="Luo H."/>
            <person name="Baker S.E."/>
            <person name="Pisabarro A.G."/>
            <person name="Walton J.D."/>
            <person name="Blanchette R.A."/>
            <person name="Henrissat B."/>
            <person name="Martin F."/>
            <person name="Cullen D."/>
            <person name="Hibbett D.S."/>
            <person name="Grigoriev I.V."/>
        </authorList>
    </citation>
    <scope>NUCLEOTIDE SEQUENCE [LARGE SCALE GENOMIC DNA]</scope>
    <source>
        <strain evidence="12">FD-172 SS1</strain>
    </source>
</reference>
<evidence type="ECO:0000256" key="2">
    <source>
        <dbReference type="ARBA" id="ARBA00022448"/>
    </source>
</evidence>
<evidence type="ECO:0000256" key="6">
    <source>
        <dbReference type="ARBA" id="ARBA00023136"/>
    </source>
</evidence>
<dbReference type="InParanoid" id="A0A067N458"/>
<dbReference type="InterPro" id="IPR046342">
    <property type="entry name" value="CBS_dom_sf"/>
</dbReference>
<evidence type="ECO:0000313" key="11">
    <source>
        <dbReference type="EMBL" id="KDQ18892.1"/>
    </source>
</evidence>
<evidence type="ECO:0000259" key="10">
    <source>
        <dbReference type="PROSITE" id="PS51371"/>
    </source>
</evidence>
<feature type="transmembrane region" description="Helical" evidence="9">
    <location>
        <begin position="445"/>
        <end position="468"/>
    </location>
</feature>
<gene>
    <name evidence="11" type="ORF">BOTBODRAFT_478226</name>
</gene>
<keyword evidence="3 9" id="KW-0812">Transmembrane</keyword>
<evidence type="ECO:0000256" key="4">
    <source>
        <dbReference type="ARBA" id="ARBA00022989"/>
    </source>
</evidence>
<dbReference type="GO" id="GO:0005886">
    <property type="term" value="C:plasma membrane"/>
    <property type="evidence" value="ECO:0007669"/>
    <property type="project" value="TreeGrafter"/>
</dbReference>
<dbReference type="Pfam" id="PF00654">
    <property type="entry name" value="Voltage_CLC"/>
    <property type="match status" value="1"/>
</dbReference>
<dbReference type="GO" id="GO:0005769">
    <property type="term" value="C:early endosome"/>
    <property type="evidence" value="ECO:0007669"/>
    <property type="project" value="TreeGrafter"/>
</dbReference>
<keyword evidence="12" id="KW-1185">Reference proteome</keyword>
<dbReference type="GO" id="GO:0005247">
    <property type="term" value="F:voltage-gated chloride channel activity"/>
    <property type="evidence" value="ECO:0007669"/>
    <property type="project" value="TreeGrafter"/>
</dbReference>
<dbReference type="STRING" id="930990.A0A067N458"/>
<comment type="similarity">
    <text evidence="9">Belongs to the chloride channel (TC 2.A.49) family.</text>
</comment>
<dbReference type="SUPFAM" id="SSF54631">
    <property type="entry name" value="CBS-domain pair"/>
    <property type="match status" value="1"/>
</dbReference>
<keyword evidence="7 9" id="KW-0868">Chloride</keyword>
<dbReference type="OrthoDB" id="44789at2759"/>